<dbReference type="Proteomes" id="UP000050827">
    <property type="component" value="Unassembled WGS sequence"/>
</dbReference>
<name>A0A0Q1BHI1_9FLAO</name>
<dbReference type="PATRIC" id="fig|1547436.3.peg.1780"/>
<keyword evidence="2" id="KW-1185">Reference proteome</keyword>
<gene>
    <name evidence="1" type="ORF">AAY42_08650</name>
</gene>
<reference evidence="1 2" key="1">
    <citation type="submission" date="2015-04" db="EMBL/GenBank/DDBJ databases">
        <title>Complete genome of flavobacterium.</title>
        <authorList>
            <person name="Kwon Y.M."/>
            <person name="Kim S.-J."/>
        </authorList>
    </citation>
    <scope>NUCLEOTIDE SEQUENCE [LARGE SCALE GENOMIC DNA]</scope>
    <source>
        <strain evidence="1 2">DK169</strain>
    </source>
</reference>
<evidence type="ECO:0008006" key="3">
    <source>
        <dbReference type="Google" id="ProtNLM"/>
    </source>
</evidence>
<dbReference type="EMBL" id="LCTZ01000002">
    <property type="protein sequence ID" value="KQC29946.1"/>
    <property type="molecule type" value="Genomic_DNA"/>
</dbReference>
<proteinExistence type="predicted"/>
<evidence type="ECO:0000313" key="1">
    <source>
        <dbReference type="EMBL" id="KQC29946.1"/>
    </source>
</evidence>
<dbReference type="STRING" id="346185.AAY42_08650"/>
<protein>
    <recommendedName>
        <fullName evidence="3">Inosine/uridine-preferring nucleoside hydrolase domain-containing protein</fullName>
    </recommendedName>
</protein>
<sequence length="280" mass="31264">MIGLISLSSTAQSTIPYTKGRIVVSSDGNEHDHDDWAATPLTLALLASAGLQDSLVVYTFSDHIWGSNQEKENGKAQMLESVLKGKEIFNFKNSNFIEAVADSTSAIRAITQEIDKSDKHSPLNIIAAGPMHVVGRALENANPSKLKYVRLISHSKWNNEHADKPYDWEKPHSGWTWDEIKENFESNGLAMDKILDQNGGDGYQGFKAPIQEYNWVKTSAIRDTSPKIKKQMDWLYDRLLTCVKKGDFDPSDAGMVVYLLTGKEKTDPSDARKLIENPTH</sequence>
<organism evidence="1 2">
    <name type="scientific">Flagellimonas eckloniae</name>
    <dbReference type="NCBI Taxonomy" id="346185"/>
    <lineage>
        <taxon>Bacteria</taxon>
        <taxon>Pseudomonadati</taxon>
        <taxon>Bacteroidota</taxon>
        <taxon>Flavobacteriia</taxon>
        <taxon>Flavobacteriales</taxon>
        <taxon>Flavobacteriaceae</taxon>
        <taxon>Flagellimonas</taxon>
    </lineage>
</organism>
<evidence type="ECO:0000313" key="2">
    <source>
        <dbReference type="Proteomes" id="UP000050827"/>
    </source>
</evidence>
<dbReference type="AlphaFoldDB" id="A0A0Q1BHI1"/>
<accession>A0A0Q1BHI1</accession>
<comment type="caution">
    <text evidence="1">The sequence shown here is derived from an EMBL/GenBank/DDBJ whole genome shotgun (WGS) entry which is preliminary data.</text>
</comment>